<dbReference type="Proteomes" id="UP000094025">
    <property type="component" value="Unassembled WGS sequence"/>
</dbReference>
<feature type="transmembrane region" description="Helical" evidence="1">
    <location>
        <begin position="98"/>
        <end position="119"/>
    </location>
</feature>
<keyword evidence="1" id="KW-0812">Transmembrane</keyword>
<dbReference type="STRING" id="1472378.AU381_15410"/>
<dbReference type="RefSeq" id="WP_064240409.1">
    <property type="nucleotide sequence ID" value="NZ_LPUX01000050.1"/>
</dbReference>
<accession>A0A178Y4U2</accession>
<evidence type="ECO:0000256" key="1">
    <source>
        <dbReference type="SAM" id="Phobius"/>
    </source>
</evidence>
<evidence type="ECO:0000313" key="3">
    <source>
        <dbReference type="Proteomes" id="UP000094025"/>
    </source>
</evidence>
<feature type="transmembrane region" description="Helical" evidence="1">
    <location>
        <begin position="148"/>
        <end position="176"/>
    </location>
</feature>
<organism evidence="2 3">
    <name type="scientific">Sinorhizobium glycinis</name>
    <dbReference type="NCBI Taxonomy" id="1472378"/>
    <lineage>
        <taxon>Bacteria</taxon>
        <taxon>Pseudomonadati</taxon>
        <taxon>Pseudomonadota</taxon>
        <taxon>Alphaproteobacteria</taxon>
        <taxon>Hyphomicrobiales</taxon>
        <taxon>Rhizobiaceae</taxon>
        <taxon>Sinorhizobium/Ensifer group</taxon>
        <taxon>Sinorhizobium</taxon>
    </lineage>
</organism>
<evidence type="ECO:0000313" key="2">
    <source>
        <dbReference type="EMBL" id="OAP42568.1"/>
    </source>
</evidence>
<keyword evidence="1" id="KW-0472">Membrane</keyword>
<keyword evidence="3" id="KW-1185">Reference proteome</keyword>
<dbReference type="EMBL" id="LPUX01000050">
    <property type="protein sequence ID" value="OAP42568.1"/>
    <property type="molecule type" value="Genomic_DNA"/>
</dbReference>
<gene>
    <name evidence="2" type="ORF">AU381_15410</name>
</gene>
<feature type="transmembrane region" description="Helical" evidence="1">
    <location>
        <begin position="34"/>
        <end position="54"/>
    </location>
</feature>
<sequence>MKKQPASRRRVVDPTSSPRRGRLLRAIPSWRETLLGGPAWALTMASSAWYALWLREHDATFHLESILLLFASGGLIAWPLSLFAGRCMAQDRAVETRFAAYLLCLIAGTVGVTALLFALDYRIFYSQWHAATGSRIWFYQALFTSLSAYYQFLVLGVRLYLPIGAVALLLATLGLVRPQ</sequence>
<comment type="caution">
    <text evidence="2">The sequence shown here is derived from an EMBL/GenBank/DDBJ whole genome shotgun (WGS) entry which is preliminary data.</text>
</comment>
<dbReference type="AlphaFoldDB" id="A0A178Y4U2"/>
<feature type="transmembrane region" description="Helical" evidence="1">
    <location>
        <begin position="66"/>
        <end position="86"/>
    </location>
</feature>
<proteinExistence type="predicted"/>
<keyword evidence="1" id="KW-1133">Transmembrane helix</keyword>
<protein>
    <submittedName>
        <fullName evidence="2">Uncharacterized protein</fullName>
    </submittedName>
</protein>
<reference evidence="2 3" key="1">
    <citation type="journal article" date="2016" name="Int. J. Syst. Evol. Microbiol.">
        <title>Ensifer glycinis sp. nov., an novel rhizobial species associated with Glycine spp.</title>
        <authorList>
            <person name="Yan H."/>
            <person name="Yan J."/>
            <person name="Sui X.H."/>
            <person name="Wang E.T."/>
            <person name="Chen W.X."/>
            <person name="Zhang X.X."/>
            <person name="Chen W.F."/>
        </authorList>
    </citation>
    <scope>NUCLEOTIDE SEQUENCE [LARGE SCALE GENOMIC DNA]</scope>
    <source>
        <strain evidence="2 3">CCBAU 23380</strain>
    </source>
</reference>
<name>A0A178Y4U2_9HYPH</name>